<evidence type="ECO:0000256" key="1">
    <source>
        <dbReference type="SAM" id="Phobius"/>
    </source>
</evidence>
<name>A0A448L6A1_9BACT</name>
<keyword evidence="1" id="KW-0472">Membrane</keyword>
<dbReference type="InterPro" id="IPR009937">
    <property type="entry name" value="Phage_holin_3_6"/>
</dbReference>
<feature type="transmembrane region" description="Helical" evidence="1">
    <location>
        <begin position="40"/>
        <end position="61"/>
    </location>
</feature>
<accession>A0A448L6A1</accession>
<dbReference type="Proteomes" id="UP000274578">
    <property type="component" value="Chromosome 1"/>
</dbReference>
<proteinExistence type="predicted"/>
<evidence type="ECO:0000313" key="2">
    <source>
        <dbReference type="EMBL" id="VEH15527.1"/>
    </source>
</evidence>
<organism evidence="2 3">
    <name type="scientific">Segatella oris</name>
    <dbReference type="NCBI Taxonomy" id="28135"/>
    <lineage>
        <taxon>Bacteria</taxon>
        <taxon>Pseudomonadati</taxon>
        <taxon>Bacteroidota</taxon>
        <taxon>Bacteroidia</taxon>
        <taxon>Bacteroidales</taxon>
        <taxon>Prevotellaceae</taxon>
        <taxon>Segatella</taxon>
    </lineage>
</organism>
<dbReference type="Pfam" id="PF07332">
    <property type="entry name" value="Phage_holin_3_6"/>
    <property type="match status" value="1"/>
</dbReference>
<keyword evidence="1" id="KW-1133">Transmembrane helix</keyword>
<evidence type="ECO:0000313" key="3">
    <source>
        <dbReference type="Proteomes" id="UP000274578"/>
    </source>
</evidence>
<dbReference type="KEGG" id="poc:NCTC13071_01531"/>
<feature type="transmembrane region" description="Helical" evidence="1">
    <location>
        <begin position="67"/>
        <end position="96"/>
    </location>
</feature>
<protein>
    <submittedName>
        <fullName evidence="2">Protein of uncharacterized function (DUF1469)</fullName>
    </submittedName>
</protein>
<gene>
    <name evidence="2" type="ORF">NCTC13071_01531</name>
</gene>
<dbReference type="AlphaFoldDB" id="A0A448L6A1"/>
<dbReference type="GeneID" id="85012350"/>
<sequence length="116" mass="13187">MFSNDRNIETIGQLVEVFKHYIELQKECLKLDVVEKVVRLITAITISAVIVVLMMLALIYLSFAAAFLLSTCLGSVAAFSIVGCCYLLLLVLCILFRHQWIERPLVRFLANLFFSK</sequence>
<reference evidence="2 3" key="1">
    <citation type="submission" date="2018-12" db="EMBL/GenBank/DDBJ databases">
        <authorList>
            <consortium name="Pathogen Informatics"/>
        </authorList>
    </citation>
    <scope>NUCLEOTIDE SEQUENCE [LARGE SCALE GENOMIC DNA]</scope>
    <source>
        <strain evidence="2 3">NCTC13071</strain>
    </source>
</reference>
<dbReference type="EMBL" id="LR134384">
    <property type="protein sequence ID" value="VEH15527.1"/>
    <property type="molecule type" value="Genomic_DNA"/>
</dbReference>
<dbReference type="RefSeq" id="WP_004370869.1">
    <property type="nucleotide sequence ID" value="NZ_CAJPPY010000012.1"/>
</dbReference>
<keyword evidence="1" id="KW-0812">Transmembrane</keyword>